<dbReference type="EMBL" id="RQGN01000038">
    <property type="protein sequence ID" value="TGM04849.1"/>
    <property type="molecule type" value="Genomic_DNA"/>
</dbReference>
<keyword evidence="1" id="KW-0175">Coiled coil</keyword>
<evidence type="ECO:0000256" key="1">
    <source>
        <dbReference type="SAM" id="Coils"/>
    </source>
</evidence>
<dbReference type="AlphaFoldDB" id="A0A5F2BH10"/>
<proteinExistence type="predicted"/>
<evidence type="ECO:0000313" key="3">
    <source>
        <dbReference type="Proteomes" id="UP000298429"/>
    </source>
</evidence>
<feature type="coiled-coil region" evidence="1">
    <location>
        <begin position="100"/>
        <end position="152"/>
    </location>
</feature>
<sequence length="773" mass="87877">MSVVRETVKSTLQILKTRALPVGHISNRSNGAIWKKINLTGDKRWSQIKAPYQERRLKENVAPSDWKMESSTHVSSNDLIDKFLTPPSNQPLLFSKESFAKKQKQENVRLEKNAETAIIKKPIYLPKEPGTLKSLRNEIKETLEASGQAQRAKEYIENSKAISELNKLLNISYKYVSINSENVNQITRSIISNTVKEIKRSRSEAMLGNQNATGEHDTQVNSIQEIKSNSLVKVVKEFEDIQLSLKDSEFLDQIKDSLSKNLIPPAIALQISETLSKIPIKESPIVLKVLRNYISNSLLTYNSKIEAKKIDDSNPLKRAVLATKFRNLADGMTAQIKYKENPAISQQRPTHRRSGIAWGMMEDAKRLREVQAVLKGISREIEEGILPESLKTIRSKSDVETLLSDSNYIHREIERGYRASLPEKIEVRLSKFDRSEFFEKNENLKINTGGKLYGHTIHWAHKMGLISKEDYKEVLNIKAVHSKESEDIFSSDVKEIERIYKLKNLVYRIENYIYPVPANAKSKKIVIIEGKPYELVLKNHKVYENRNSGNLKLLRLGFTTIKDVEEAGNHLRNLIKEYSYGGAPTEKEIKIKKLEKELIGRKIPGFFPTPKSLGKTMIDSIDIQPGMDVLEPSAGKGDLSDLIKKEGVNPDTIEPVYDLREILKEKGHKLVGSDFLKFNEKQYDRIVMNPPFEAGQDVDHVRHAYSLLKPGGKLVSIMSEGPFFRSDNKSRSFRTWLDEIGGDSEILPECSFSGSDSFRQTGVNTRLITITKD</sequence>
<dbReference type="InterPro" id="IPR002052">
    <property type="entry name" value="DNA_methylase_N6_adenine_CS"/>
</dbReference>
<dbReference type="OrthoDB" id="9803017at2"/>
<dbReference type="SUPFAM" id="SSF53335">
    <property type="entry name" value="S-adenosyl-L-methionine-dependent methyltransferases"/>
    <property type="match status" value="1"/>
</dbReference>
<evidence type="ECO:0000313" key="2">
    <source>
        <dbReference type="EMBL" id="TGM04849.1"/>
    </source>
</evidence>
<dbReference type="PRINTS" id="PR00507">
    <property type="entry name" value="N12N6MTFRASE"/>
</dbReference>
<keyword evidence="2" id="KW-0489">Methyltransferase</keyword>
<comment type="caution">
    <text evidence="2">The sequence shown here is derived from an EMBL/GenBank/DDBJ whole genome shotgun (WGS) entry which is preliminary data.</text>
</comment>
<dbReference type="Pfam" id="PF13489">
    <property type="entry name" value="Methyltransf_23"/>
    <property type="match status" value="1"/>
</dbReference>
<accession>A0A5F2BH10</accession>
<reference evidence="2 3" key="1">
    <citation type="journal article" date="2019" name="PLoS Negl. Trop. Dis.">
        <title>Revisiting the worldwide diversity of Leptospira species in the environment.</title>
        <authorList>
            <person name="Vincent A.T."/>
            <person name="Schiettekatte O."/>
            <person name="Bourhy P."/>
            <person name="Veyrier F.J."/>
            <person name="Picardeau M."/>
        </authorList>
    </citation>
    <scope>NUCLEOTIDE SEQUENCE [LARGE SCALE GENOMIC DNA]</scope>
    <source>
        <strain evidence="2 3">201702444</strain>
    </source>
</reference>
<dbReference type="Gene3D" id="3.40.50.150">
    <property type="entry name" value="Vaccinia Virus protein VP39"/>
    <property type="match status" value="1"/>
</dbReference>
<dbReference type="CDD" id="cd02440">
    <property type="entry name" value="AdoMet_MTases"/>
    <property type="match status" value="1"/>
</dbReference>
<dbReference type="RefSeq" id="WP_135670409.1">
    <property type="nucleotide sequence ID" value="NZ_RQGN01000038.1"/>
</dbReference>
<organism evidence="2 3">
    <name type="scientific">Leptospira barantonii</name>
    <dbReference type="NCBI Taxonomy" id="2023184"/>
    <lineage>
        <taxon>Bacteria</taxon>
        <taxon>Pseudomonadati</taxon>
        <taxon>Spirochaetota</taxon>
        <taxon>Spirochaetia</taxon>
        <taxon>Leptospirales</taxon>
        <taxon>Leptospiraceae</taxon>
        <taxon>Leptospira</taxon>
    </lineage>
</organism>
<keyword evidence="2" id="KW-0808">Transferase</keyword>
<gene>
    <name evidence="2" type="ORF">EHQ76_07340</name>
</gene>
<dbReference type="InterPro" id="IPR029063">
    <property type="entry name" value="SAM-dependent_MTases_sf"/>
</dbReference>
<protein>
    <submittedName>
        <fullName evidence="2">SAM-dependent methyltransferase</fullName>
    </submittedName>
</protein>
<dbReference type="Proteomes" id="UP000298429">
    <property type="component" value="Unassembled WGS sequence"/>
</dbReference>
<dbReference type="PROSITE" id="PS00092">
    <property type="entry name" value="N6_MTASE"/>
    <property type="match status" value="1"/>
</dbReference>
<dbReference type="GO" id="GO:0008168">
    <property type="term" value="F:methyltransferase activity"/>
    <property type="evidence" value="ECO:0007669"/>
    <property type="project" value="UniProtKB-KW"/>
</dbReference>
<dbReference type="GO" id="GO:0032259">
    <property type="term" value="P:methylation"/>
    <property type="evidence" value="ECO:0007669"/>
    <property type="project" value="UniProtKB-KW"/>
</dbReference>
<dbReference type="GO" id="GO:0003676">
    <property type="term" value="F:nucleic acid binding"/>
    <property type="evidence" value="ECO:0007669"/>
    <property type="project" value="InterPro"/>
</dbReference>
<name>A0A5F2BH10_9LEPT</name>